<accession>A0A3M8D9I4</accession>
<dbReference type="SUPFAM" id="SSF51679">
    <property type="entry name" value="Bacterial luciferase-like"/>
    <property type="match status" value="1"/>
</dbReference>
<comment type="similarity">
    <text evidence="1">To bacterial alkanal monooxygenase alpha and beta chains.</text>
</comment>
<dbReference type="OrthoDB" id="9780518at2"/>
<sequence>MRVNDLRLSVLDVSPIYQHVSPYEALQQSLLLAQTAEKAGYTRYWVPEHHDLPHLASSCPEVLLAHIGSQTSTIRIGSGAVLLPYYKPYKVAEAFALLATLYPDRIDLGIGRAPGGPAHASLALSESYLQQVYQMPALLQDVTALLNNTYQIDGRPVIARPIPPVPAQLWLLGTNRKSAEYAAAVGAGFVFGQFMSDTDGSEIVELYRNNYQATDKHPAPRAIMAIGVVCAETPETAEALGEEAKRWSGAASLTPESTPMPSTGKKMLVGTPEQIRSELVALQERTGIDEYMITTPIPDYEKRLRSYRLLAHAVLGE</sequence>
<proteinExistence type="predicted"/>
<evidence type="ECO:0000313" key="5">
    <source>
        <dbReference type="Proteomes" id="UP000271031"/>
    </source>
</evidence>
<keyword evidence="4" id="KW-0560">Oxidoreductase</keyword>
<dbReference type="InterPro" id="IPR050766">
    <property type="entry name" value="Bact_Lucif_Oxidored"/>
</dbReference>
<dbReference type="InterPro" id="IPR019949">
    <property type="entry name" value="CmoO-like"/>
</dbReference>
<evidence type="ECO:0000259" key="3">
    <source>
        <dbReference type="Pfam" id="PF00296"/>
    </source>
</evidence>
<comment type="caution">
    <text evidence="4">The sequence shown here is derived from an EMBL/GenBank/DDBJ whole genome shotgun (WGS) entry which is preliminary data.</text>
</comment>
<evidence type="ECO:0000256" key="2">
    <source>
        <dbReference type="SAM" id="MobiDB-lite"/>
    </source>
</evidence>
<feature type="region of interest" description="Disordered" evidence="2">
    <location>
        <begin position="246"/>
        <end position="267"/>
    </location>
</feature>
<dbReference type="InterPro" id="IPR036661">
    <property type="entry name" value="Luciferase-like_sf"/>
</dbReference>
<dbReference type="NCBIfam" id="TIGR03558">
    <property type="entry name" value="oxido_grp_1"/>
    <property type="match status" value="1"/>
</dbReference>
<dbReference type="PANTHER" id="PTHR30137">
    <property type="entry name" value="LUCIFERASE-LIKE MONOOXYGENASE"/>
    <property type="match status" value="1"/>
</dbReference>
<dbReference type="Gene3D" id="3.20.20.30">
    <property type="entry name" value="Luciferase-like domain"/>
    <property type="match status" value="1"/>
</dbReference>
<reference evidence="4 5" key="1">
    <citation type="submission" date="2018-10" db="EMBL/GenBank/DDBJ databases">
        <title>Phylogenomics of Brevibacillus.</title>
        <authorList>
            <person name="Dunlap C."/>
        </authorList>
    </citation>
    <scope>NUCLEOTIDE SEQUENCE [LARGE SCALE GENOMIC DNA]</scope>
    <source>
        <strain evidence="4 5">JCM 15716</strain>
    </source>
</reference>
<keyword evidence="5" id="KW-1185">Reference proteome</keyword>
<dbReference type="GO" id="GO:0016705">
    <property type="term" value="F:oxidoreductase activity, acting on paired donors, with incorporation or reduction of molecular oxygen"/>
    <property type="evidence" value="ECO:0007669"/>
    <property type="project" value="InterPro"/>
</dbReference>
<dbReference type="InterPro" id="IPR011251">
    <property type="entry name" value="Luciferase-like_dom"/>
</dbReference>
<name>A0A3M8D9I4_9BACL</name>
<dbReference type="Proteomes" id="UP000271031">
    <property type="component" value="Unassembled WGS sequence"/>
</dbReference>
<dbReference type="EMBL" id="RHHQ01000017">
    <property type="protein sequence ID" value="RNB84618.1"/>
    <property type="molecule type" value="Genomic_DNA"/>
</dbReference>
<dbReference type="EC" id="1.-.-.-" evidence="4"/>
<dbReference type="CDD" id="cd00347">
    <property type="entry name" value="Flavin_utilizing_monoxygenases"/>
    <property type="match status" value="1"/>
</dbReference>
<dbReference type="GO" id="GO:0005829">
    <property type="term" value="C:cytosol"/>
    <property type="evidence" value="ECO:0007669"/>
    <property type="project" value="TreeGrafter"/>
</dbReference>
<dbReference type="PANTHER" id="PTHR30137:SF20">
    <property type="entry name" value="N-ACETYL-S-ALKYLCYSTEINE MONOOXYGENASE"/>
    <property type="match status" value="1"/>
</dbReference>
<dbReference type="Pfam" id="PF00296">
    <property type="entry name" value="Bac_luciferase"/>
    <property type="match status" value="1"/>
</dbReference>
<dbReference type="RefSeq" id="WP_122919900.1">
    <property type="nucleotide sequence ID" value="NZ_RHHQ01000017.1"/>
</dbReference>
<evidence type="ECO:0000313" key="4">
    <source>
        <dbReference type="EMBL" id="RNB84618.1"/>
    </source>
</evidence>
<dbReference type="AlphaFoldDB" id="A0A3M8D9I4"/>
<feature type="domain" description="Luciferase-like" evidence="3">
    <location>
        <begin position="19"/>
        <end position="284"/>
    </location>
</feature>
<evidence type="ECO:0000256" key="1">
    <source>
        <dbReference type="ARBA" id="ARBA00007789"/>
    </source>
</evidence>
<organism evidence="4 5">
    <name type="scientific">Brevibacillus fluminis</name>
    <dbReference type="NCBI Taxonomy" id="511487"/>
    <lineage>
        <taxon>Bacteria</taxon>
        <taxon>Bacillati</taxon>
        <taxon>Bacillota</taxon>
        <taxon>Bacilli</taxon>
        <taxon>Bacillales</taxon>
        <taxon>Paenibacillaceae</taxon>
        <taxon>Brevibacillus</taxon>
    </lineage>
</organism>
<protein>
    <submittedName>
        <fullName evidence="4">MsnO8 family LLM class oxidoreductase</fullName>
        <ecNumber evidence="4">1.-.-.-</ecNumber>
    </submittedName>
</protein>
<gene>
    <name evidence="4" type="ORF">EDM56_21170</name>
</gene>